<name>A0A0A8YQP1_ARUDO</name>
<proteinExistence type="predicted"/>
<dbReference type="AlphaFoldDB" id="A0A0A8YQP1"/>
<reference evidence="1" key="2">
    <citation type="journal article" date="2015" name="Data Brief">
        <title>Shoot transcriptome of the giant reed, Arundo donax.</title>
        <authorList>
            <person name="Barrero R.A."/>
            <person name="Guerrero F.D."/>
            <person name="Moolhuijzen P."/>
            <person name="Goolsby J.A."/>
            <person name="Tidwell J."/>
            <person name="Bellgard S.E."/>
            <person name="Bellgard M.I."/>
        </authorList>
    </citation>
    <scope>NUCLEOTIDE SEQUENCE</scope>
    <source>
        <tissue evidence="1">Shoot tissue taken approximately 20 cm above the soil surface</tissue>
    </source>
</reference>
<sequence>MHATFRMADDINMRTIFVCFLL</sequence>
<evidence type="ECO:0000313" key="1">
    <source>
        <dbReference type="EMBL" id="JAD28701.1"/>
    </source>
</evidence>
<reference evidence="1" key="1">
    <citation type="submission" date="2014-09" db="EMBL/GenBank/DDBJ databases">
        <authorList>
            <person name="Magalhaes I.L.F."/>
            <person name="Oliveira U."/>
            <person name="Santos F.R."/>
            <person name="Vidigal T.H.D.A."/>
            <person name="Brescovit A.D."/>
            <person name="Santos A.J."/>
        </authorList>
    </citation>
    <scope>NUCLEOTIDE SEQUENCE</scope>
    <source>
        <tissue evidence="1">Shoot tissue taken approximately 20 cm above the soil surface</tissue>
    </source>
</reference>
<protein>
    <submittedName>
        <fullName evidence="1">Uncharacterized protein</fullName>
    </submittedName>
</protein>
<organism evidence="1">
    <name type="scientific">Arundo donax</name>
    <name type="common">Giant reed</name>
    <name type="synonym">Donax arundinaceus</name>
    <dbReference type="NCBI Taxonomy" id="35708"/>
    <lineage>
        <taxon>Eukaryota</taxon>
        <taxon>Viridiplantae</taxon>
        <taxon>Streptophyta</taxon>
        <taxon>Embryophyta</taxon>
        <taxon>Tracheophyta</taxon>
        <taxon>Spermatophyta</taxon>
        <taxon>Magnoliopsida</taxon>
        <taxon>Liliopsida</taxon>
        <taxon>Poales</taxon>
        <taxon>Poaceae</taxon>
        <taxon>PACMAD clade</taxon>
        <taxon>Arundinoideae</taxon>
        <taxon>Arundineae</taxon>
        <taxon>Arundo</taxon>
    </lineage>
</organism>
<accession>A0A0A8YQP1</accession>
<dbReference type="EMBL" id="GBRH01269194">
    <property type="protein sequence ID" value="JAD28701.1"/>
    <property type="molecule type" value="Transcribed_RNA"/>
</dbReference>